<feature type="domain" description="Glycoside hydrolase family 2" evidence="8">
    <location>
        <begin position="722"/>
        <end position="823"/>
    </location>
</feature>
<dbReference type="EMBL" id="CP019633">
    <property type="protein sequence ID" value="AQQ08509.1"/>
    <property type="molecule type" value="Genomic_DNA"/>
</dbReference>
<dbReference type="InterPro" id="IPR051913">
    <property type="entry name" value="GH2_Domain-Containing"/>
</dbReference>
<dbReference type="RefSeq" id="WP_077538867.1">
    <property type="nucleotide sequence ID" value="NZ_CP019633.1"/>
</dbReference>
<dbReference type="KEGG" id="pbu:L21SP3_00292"/>
<dbReference type="Proteomes" id="UP000188273">
    <property type="component" value="Chromosome"/>
</dbReference>
<dbReference type="Gene3D" id="2.60.120.260">
    <property type="entry name" value="Galactose-binding domain-like"/>
    <property type="match status" value="1"/>
</dbReference>
<dbReference type="SUPFAM" id="SSF49785">
    <property type="entry name" value="Galactose-binding domain-like"/>
    <property type="match status" value="1"/>
</dbReference>
<evidence type="ECO:0000313" key="10">
    <source>
        <dbReference type="Proteomes" id="UP000188273"/>
    </source>
</evidence>
<dbReference type="InterPro" id="IPR032311">
    <property type="entry name" value="DUF4982"/>
</dbReference>
<dbReference type="PANTHER" id="PTHR42732:SF1">
    <property type="entry name" value="BETA-MANNOSIDASE"/>
    <property type="match status" value="1"/>
</dbReference>
<dbReference type="Gene3D" id="3.20.20.80">
    <property type="entry name" value="Glycosidases"/>
    <property type="match status" value="1"/>
</dbReference>
<organism evidence="9 10">
    <name type="scientific">Sedimentisphaera cyanobacteriorum</name>
    <dbReference type="NCBI Taxonomy" id="1940790"/>
    <lineage>
        <taxon>Bacteria</taxon>
        <taxon>Pseudomonadati</taxon>
        <taxon>Planctomycetota</taxon>
        <taxon>Phycisphaerae</taxon>
        <taxon>Sedimentisphaerales</taxon>
        <taxon>Sedimentisphaeraceae</taxon>
        <taxon>Sedimentisphaera</taxon>
    </lineage>
</organism>
<dbReference type="InterPro" id="IPR017853">
    <property type="entry name" value="GH"/>
</dbReference>
<dbReference type="GO" id="GO:0005975">
    <property type="term" value="P:carbohydrate metabolic process"/>
    <property type="evidence" value="ECO:0007669"/>
    <property type="project" value="InterPro"/>
</dbReference>
<evidence type="ECO:0000256" key="3">
    <source>
        <dbReference type="ARBA" id="ARBA00023295"/>
    </source>
</evidence>
<feature type="domain" description="Beta-galactosidase jelly roll" evidence="6">
    <location>
        <begin position="80"/>
        <end position="163"/>
    </location>
</feature>
<keyword evidence="3 9" id="KW-0326">Glycosidase</keyword>
<reference evidence="10" key="1">
    <citation type="submission" date="2017-02" db="EMBL/GenBank/DDBJ databases">
        <title>Comparative genomics and description of representatives of a novel lineage of planctomycetes thriving in anoxic sediments.</title>
        <authorList>
            <person name="Spring S."/>
            <person name="Bunk B."/>
            <person name="Sproer C."/>
            <person name="Klenk H.-P."/>
        </authorList>
    </citation>
    <scope>NUCLEOTIDE SEQUENCE [LARGE SCALE GENOMIC DNA]</scope>
    <source>
        <strain evidence="10">L21-RPul-D3</strain>
    </source>
</reference>
<evidence type="ECO:0000313" key="9">
    <source>
        <dbReference type="EMBL" id="AQQ08509.1"/>
    </source>
</evidence>
<protein>
    <submittedName>
        <fullName evidence="9">Beta-galactosidase</fullName>
        <ecNumber evidence="9">3.2.1.23</ecNumber>
    </submittedName>
</protein>
<proteinExistence type="inferred from homology"/>
<dbReference type="GO" id="GO:0004565">
    <property type="term" value="F:beta-galactosidase activity"/>
    <property type="evidence" value="ECO:0007669"/>
    <property type="project" value="UniProtKB-EC"/>
</dbReference>
<evidence type="ECO:0000256" key="2">
    <source>
        <dbReference type="ARBA" id="ARBA00022801"/>
    </source>
</evidence>
<evidence type="ECO:0000259" key="5">
    <source>
        <dbReference type="Pfam" id="PF02836"/>
    </source>
</evidence>
<feature type="domain" description="Glycoside hydrolase family 2 catalytic" evidence="5">
    <location>
        <begin position="304"/>
        <end position="488"/>
    </location>
</feature>
<accession>A0A1Q2HLS4</accession>
<dbReference type="Pfam" id="PF00703">
    <property type="entry name" value="Glyco_hydro_2"/>
    <property type="match status" value="1"/>
</dbReference>
<name>A0A1Q2HLS4_9BACT</name>
<dbReference type="Pfam" id="PF13364">
    <property type="entry name" value="BetaGal_ABD2"/>
    <property type="match status" value="1"/>
</dbReference>
<dbReference type="EC" id="3.2.1.23" evidence="9"/>
<dbReference type="InterPro" id="IPR013783">
    <property type="entry name" value="Ig-like_fold"/>
</dbReference>
<evidence type="ECO:0000256" key="1">
    <source>
        <dbReference type="ARBA" id="ARBA00007401"/>
    </source>
</evidence>
<dbReference type="Pfam" id="PF18565">
    <property type="entry name" value="Glyco_hydro2_C5"/>
    <property type="match status" value="1"/>
</dbReference>
<evidence type="ECO:0000259" key="4">
    <source>
        <dbReference type="Pfam" id="PF00703"/>
    </source>
</evidence>
<dbReference type="InterPro" id="IPR006102">
    <property type="entry name" value="Ig-like_GH2"/>
</dbReference>
<dbReference type="InterPro" id="IPR048229">
    <property type="entry name" value="GalB-like"/>
</dbReference>
<dbReference type="Gene3D" id="2.60.40.10">
    <property type="entry name" value="Immunoglobulins"/>
    <property type="match status" value="3"/>
</dbReference>
<keyword evidence="2 9" id="KW-0378">Hydrolase</keyword>
<dbReference type="InterPro" id="IPR008979">
    <property type="entry name" value="Galactose-bd-like_sf"/>
</dbReference>
<dbReference type="NCBIfam" id="NF041463">
    <property type="entry name" value="GalB"/>
    <property type="match status" value="1"/>
</dbReference>
<dbReference type="InterPro" id="IPR036156">
    <property type="entry name" value="Beta-gal/glucu_dom_sf"/>
</dbReference>
<evidence type="ECO:0000259" key="7">
    <source>
        <dbReference type="Pfam" id="PF16355"/>
    </source>
</evidence>
<dbReference type="PRINTS" id="PR00132">
    <property type="entry name" value="GLHYDRLASE2"/>
</dbReference>
<dbReference type="SUPFAM" id="SSF51445">
    <property type="entry name" value="(Trans)glycosidases"/>
    <property type="match status" value="1"/>
</dbReference>
<sequence>MKKANFAVLVCLCVSLFAGREKVSFDSNWKFFRCGNMPDGTKKEEPQGLENPAYSDDNWRELSLPHDWAIEGPFRMDLPNRTGKLPYAGIGWYRKDFKLAKGDKDKQIYLMFDGAMSDTKVWVNGEYAGRWPYGYNSFYFNITEHLNYSGDNTVAVRLDNKDNSSRWYPGGGIYRHTYLIKTEPVHVDIWGTFVTTPLVQKNKAVVEVQTEINNFTGKDIKAEIIQHITAPQSGETVCSETAQITAQAEKSEKSQMSLTVTDPKLWSVDEPAIYTLITEIRHNGQTVDKYETDFGIRSVEFTADKGLLINNKPEELKGVCLHHDLGPLGAAVHKRAIERKLEILQEMGCNAIRTAHNPPSPEMLELCDEMGFLVMDEAFDCWEDGKTENDYGRFFNEWYDKDVTNLVKRDRNHPSVIFWCSGNEVKEQRQGEEGRKISRMLTELFHELDPTRPVTVGCNSWKSGFNGFQKTVDVLGFNYKPHIYEKFAKENPNMPFLSSESASCVSSRGEYFFPVKQKKDQGFFQFHVSSYDLYAPSWASKPDLEFEGQDRVPQCMGEFVWTGFDYIGEPTPYNKDKTNLLNFQSEEEKLAMQEKMESLDGKAPSRSSYFGIMDLCGFKKDRFYIYQARWRPEKPMVHILPHWNWPERVGKVTPVHIYTSGDEAELFLNGKSLGKKQKGEYQYRLVWDEVKYQAGELRAVAYKDGKKWASEVVTTTNEPAKLELEAGSKTVKADGKDLSFVKVKVTDNLGRIVPGADNQVYFEIEGPGEIAAVGNGNQTSHESFQASRRKAFNGLCLAIIRSLEGETGKIKLTAKSRNLSSDSAVITVE</sequence>
<dbReference type="Pfam" id="PF16355">
    <property type="entry name" value="DUF4982"/>
    <property type="match status" value="1"/>
</dbReference>
<dbReference type="PANTHER" id="PTHR42732">
    <property type="entry name" value="BETA-GALACTOSIDASE"/>
    <property type="match status" value="1"/>
</dbReference>
<dbReference type="Pfam" id="PF02836">
    <property type="entry name" value="Glyco_hydro_2_C"/>
    <property type="match status" value="1"/>
</dbReference>
<evidence type="ECO:0000259" key="6">
    <source>
        <dbReference type="Pfam" id="PF13364"/>
    </source>
</evidence>
<dbReference type="STRING" id="1940790.L21SP3_00292"/>
<gene>
    <name evidence="9" type="primary">lacZ_4</name>
    <name evidence="9" type="ORF">L21SP3_00292</name>
</gene>
<dbReference type="AlphaFoldDB" id="A0A1Q2HLS4"/>
<keyword evidence="10" id="KW-1185">Reference proteome</keyword>
<dbReference type="InterPro" id="IPR025300">
    <property type="entry name" value="BetaGal_jelly_roll_dom"/>
</dbReference>
<dbReference type="InterPro" id="IPR006101">
    <property type="entry name" value="Glyco_hydro_2"/>
</dbReference>
<dbReference type="InterPro" id="IPR006103">
    <property type="entry name" value="Glyco_hydro_2_cat"/>
</dbReference>
<comment type="similarity">
    <text evidence="1">Belongs to the glycosyl hydrolase 2 family.</text>
</comment>
<feature type="domain" description="DUF4982" evidence="7">
    <location>
        <begin position="650"/>
        <end position="709"/>
    </location>
</feature>
<dbReference type="InterPro" id="IPR040605">
    <property type="entry name" value="Glyco_hydro2_dom5"/>
</dbReference>
<feature type="domain" description="Glycoside hydrolase family 2 immunoglobulin-like beta-sandwich" evidence="4">
    <location>
        <begin position="189"/>
        <end position="297"/>
    </location>
</feature>
<evidence type="ECO:0000259" key="8">
    <source>
        <dbReference type="Pfam" id="PF18565"/>
    </source>
</evidence>
<dbReference type="OrthoDB" id="9762066at2"/>
<dbReference type="SUPFAM" id="SSF49303">
    <property type="entry name" value="beta-Galactosidase/glucuronidase domain"/>
    <property type="match status" value="1"/>
</dbReference>